<name>A0A1B2AD74_9SPHN</name>
<gene>
    <name evidence="3" type="ORF">A6F68_01599</name>
</gene>
<protein>
    <submittedName>
        <fullName evidence="3">Uncharacterized protein</fullName>
    </submittedName>
</protein>
<evidence type="ECO:0000313" key="4">
    <source>
        <dbReference type="Proteomes" id="UP000092932"/>
    </source>
</evidence>
<feature type="region of interest" description="Disordered" evidence="1">
    <location>
        <begin position="215"/>
        <end position="246"/>
    </location>
</feature>
<dbReference type="Proteomes" id="UP000092932">
    <property type="component" value="Chromosome"/>
</dbReference>
<feature type="transmembrane region" description="Helical" evidence="2">
    <location>
        <begin position="12"/>
        <end position="31"/>
    </location>
</feature>
<evidence type="ECO:0000313" key="3">
    <source>
        <dbReference type="EMBL" id="ANY20112.1"/>
    </source>
</evidence>
<sequence>MFRSQRTFRAIAYLLCGILAFILPIVAIPIFDLSLRASSPWRLLGVPIIAGFFAMAYGAGQLVKVIIEPRGSVDPGSRDGGIQSKAARRKFPAPRGMIEEPEFVSPFALAHFAQKPAYGPQFDNAASDRYGRELEQIARVEGTQPTLEVVLSQLAQFATPALTAADEQSRRCSFDWFAFAAEASAIRADLSATDDGSIFAASLRLSHNSANRSAIQRQYERIDERRPDPPTRKLGRPGEWRSSSIHSPMRAMGLGPLIAYPRSQTHPNHRAGRARAVQLRMLVEFLVVLRFIEAVEMRANRYGLPFAIQLDAGSEYYSGPEALYSAQPMMARFVDCRVTTGDPRAREAFRQYREDELTRYDAETEKFALAMVDTYERYGYLPWQWLPEDMDELRKRLAGVQWTLPPSKSPDQPSPEEVGKLIEMFRAQRAGDRPAGKPPIV</sequence>
<dbReference type="EMBL" id="CP016591">
    <property type="protein sequence ID" value="ANY20112.1"/>
    <property type="molecule type" value="Genomic_DNA"/>
</dbReference>
<feature type="compositionally biased region" description="Basic and acidic residues" evidence="1">
    <location>
        <begin position="218"/>
        <end position="239"/>
    </location>
</feature>
<keyword evidence="2" id="KW-0812">Transmembrane</keyword>
<dbReference type="KEGG" id="ado:A6F68_01599"/>
<evidence type="ECO:0000256" key="2">
    <source>
        <dbReference type="SAM" id="Phobius"/>
    </source>
</evidence>
<keyword evidence="2" id="KW-0472">Membrane</keyword>
<organism evidence="3 4">
    <name type="scientific">Tsuneonella dongtanensis</name>
    <dbReference type="NCBI Taxonomy" id="692370"/>
    <lineage>
        <taxon>Bacteria</taxon>
        <taxon>Pseudomonadati</taxon>
        <taxon>Pseudomonadota</taxon>
        <taxon>Alphaproteobacteria</taxon>
        <taxon>Sphingomonadales</taxon>
        <taxon>Erythrobacteraceae</taxon>
        <taxon>Tsuneonella</taxon>
    </lineage>
</organism>
<keyword evidence="4" id="KW-1185">Reference proteome</keyword>
<dbReference type="AlphaFoldDB" id="A0A1B2AD74"/>
<evidence type="ECO:0000256" key="1">
    <source>
        <dbReference type="SAM" id="MobiDB-lite"/>
    </source>
</evidence>
<accession>A0A1B2AD74</accession>
<proteinExistence type="predicted"/>
<keyword evidence="2" id="KW-1133">Transmembrane helix</keyword>
<feature type="transmembrane region" description="Helical" evidence="2">
    <location>
        <begin position="43"/>
        <end position="60"/>
    </location>
</feature>
<reference evidence="3 4" key="1">
    <citation type="submission" date="2016-07" db="EMBL/GenBank/DDBJ databases">
        <title>Complete genome sequence of Altererythrobacter dongtanensis KCTC 22672, a type strain with esterase isolated from tidal flat.</title>
        <authorList>
            <person name="Cheng H."/>
            <person name="Wu Y.-H."/>
            <person name="Zhou P."/>
            <person name="Huo Y.-Y."/>
            <person name="Wang C.-S."/>
            <person name="Xu X.-W."/>
        </authorList>
    </citation>
    <scope>NUCLEOTIDE SEQUENCE [LARGE SCALE GENOMIC DNA]</scope>
    <source>
        <strain evidence="3 4">KCTC 22672</strain>
    </source>
</reference>